<dbReference type="Pfam" id="PF02811">
    <property type="entry name" value="PHP"/>
    <property type="match status" value="1"/>
</dbReference>
<evidence type="ECO:0000313" key="3">
    <source>
        <dbReference type="Proteomes" id="UP000231086"/>
    </source>
</evidence>
<gene>
    <name evidence="2" type="ORF">COU85_02705</name>
</gene>
<dbReference type="GO" id="GO:0008408">
    <property type="term" value="F:3'-5' exonuclease activity"/>
    <property type="evidence" value="ECO:0007669"/>
    <property type="project" value="InterPro"/>
</dbReference>
<dbReference type="InterPro" id="IPR004013">
    <property type="entry name" value="PHP_dom"/>
</dbReference>
<sequence length="44" mass="5023">MPQFTHLHVHSHYSLLDGLAKIDQLIARARELRMDSLALTDHGN</sequence>
<dbReference type="InterPro" id="IPR003141">
    <property type="entry name" value="Pol/His_phosphatase_N"/>
</dbReference>
<dbReference type="GO" id="GO:0006260">
    <property type="term" value="P:DNA replication"/>
    <property type="evidence" value="ECO:0007669"/>
    <property type="project" value="InterPro"/>
</dbReference>
<dbReference type="AlphaFoldDB" id="A0A2M8KI86"/>
<dbReference type="PANTHER" id="PTHR32294:SF0">
    <property type="entry name" value="DNA POLYMERASE III SUBUNIT ALPHA"/>
    <property type="match status" value="1"/>
</dbReference>
<feature type="domain" description="Polymerase/histidinol phosphatase N-terminal" evidence="1">
    <location>
        <begin position="5"/>
        <end position="44"/>
    </location>
</feature>
<accession>A0A2M8KI86</accession>
<dbReference type="SMART" id="SM00481">
    <property type="entry name" value="POLIIIAc"/>
    <property type="match status" value="1"/>
</dbReference>
<evidence type="ECO:0000313" key="2">
    <source>
        <dbReference type="EMBL" id="PJE59631.1"/>
    </source>
</evidence>
<proteinExistence type="predicted"/>
<dbReference type="SUPFAM" id="SSF89550">
    <property type="entry name" value="PHP domain-like"/>
    <property type="match status" value="1"/>
</dbReference>
<dbReference type="InterPro" id="IPR016195">
    <property type="entry name" value="Pol/histidinol_Pase-like"/>
</dbReference>
<dbReference type="InterPro" id="IPR004805">
    <property type="entry name" value="DnaE2/DnaE/PolC"/>
</dbReference>
<feature type="non-terminal residue" evidence="2">
    <location>
        <position position="44"/>
    </location>
</feature>
<comment type="caution">
    <text evidence="2">The sequence shown here is derived from an EMBL/GenBank/DDBJ whole genome shotgun (WGS) entry which is preliminary data.</text>
</comment>
<reference evidence="3" key="1">
    <citation type="submission" date="2017-09" db="EMBL/GenBank/DDBJ databases">
        <title>Depth-based differentiation of microbial function through sediment-hosted aquifers and enrichment of novel symbionts in the deep terrestrial subsurface.</title>
        <authorList>
            <person name="Probst A.J."/>
            <person name="Ladd B."/>
            <person name="Jarett J.K."/>
            <person name="Geller-Mcgrath D.E."/>
            <person name="Sieber C.M.K."/>
            <person name="Emerson J.B."/>
            <person name="Anantharaman K."/>
            <person name="Thomas B.C."/>
            <person name="Malmstrom R."/>
            <person name="Stieglmeier M."/>
            <person name="Klingl A."/>
            <person name="Woyke T."/>
            <person name="Ryan C.M."/>
            <person name="Banfield J.F."/>
        </authorList>
    </citation>
    <scope>NUCLEOTIDE SEQUENCE [LARGE SCALE GENOMIC DNA]</scope>
</reference>
<name>A0A2M8KI86_9BACT</name>
<dbReference type="Gene3D" id="3.20.20.140">
    <property type="entry name" value="Metal-dependent hydrolases"/>
    <property type="match status" value="1"/>
</dbReference>
<evidence type="ECO:0000259" key="1">
    <source>
        <dbReference type="SMART" id="SM00481"/>
    </source>
</evidence>
<dbReference type="Proteomes" id="UP000231086">
    <property type="component" value="Unassembled WGS sequence"/>
</dbReference>
<dbReference type="PANTHER" id="PTHR32294">
    <property type="entry name" value="DNA POLYMERASE III SUBUNIT ALPHA"/>
    <property type="match status" value="1"/>
</dbReference>
<dbReference type="EMBL" id="PFEA01000051">
    <property type="protein sequence ID" value="PJE59631.1"/>
    <property type="molecule type" value="Genomic_DNA"/>
</dbReference>
<organism evidence="2 3">
    <name type="scientific">Candidatus Portnoybacteria bacterium CG10_big_fil_rev_8_21_14_0_10_44_7</name>
    <dbReference type="NCBI Taxonomy" id="1974816"/>
    <lineage>
        <taxon>Bacteria</taxon>
        <taxon>Candidatus Portnoyibacteriota</taxon>
    </lineage>
</organism>
<protein>
    <recommendedName>
        <fullName evidence="1">Polymerase/histidinol phosphatase N-terminal domain-containing protein</fullName>
    </recommendedName>
</protein>